<keyword evidence="4" id="KW-1185">Reference proteome</keyword>
<dbReference type="PROSITE" id="PS51450">
    <property type="entry name" value="LRR"/>
    <property type="match status" value="1"/>
</dbReference>
<dbReference type="SMART" id="SM00369">
    <property type="entry name" value="LRR_TYP"/>
    <property type="match status" value="3"/>
</dbReference>
<evidence type="ECO:0000313" key="4">
    <source>
        <dbReference type="Proteomes" id="UP000007879"/>
    </source>
</evidence>
<dbReference type="GO" id="GO:0005737">
    <property type="term" value="C:cytoplasm"/>
    <property type="evidence" value="ECO:0007669"/>
    <property type="project" value="TreeGrafter"/>
</dbReference>
<dbReference type="RefSeq" id="XP_011403812.1">
    <property type="nucleotide sequence ID" value="XM_011405510.2"/>
</dbReference>
<reference evidence="4" key="1">
    <citation type="journal article" date="2010" name="Nature">
        <title>The Amphimedon queenslandica genome and the evolution of animal complexity.</title>
        <authorList>
            <person name="Srivastava M."/>
            <person name="Simakov O."/>
            <person name="Chapman J."/>
            <person name="Fahey B."/>
            <person name="Gauthier M.E."/>
            <person name="Mitros T."/>
            <person name="Richards G.S."/>
            <person name="Conaco C."/>
            <person name="Dacre M."/>
            <person name="Hellsten U."/>
            <person name="Larroux C."/>
            <person name="Putnam N.H."/>
            <person name="Stanke M."/>
            <person name="Adamska M."/>
            <person name="Darling A."/>
            <person name="Degnan S.M."/>
            <person name="Oakley T.H."/>
            <person name="Plachetzki D.C."/>
            <person name="Zhai Y."/>
            <person name="Adamski M."/>
            <person name="Calcino A."/>
            <person name="Cummins S.F."/>
            <person name="Goodstein D.M."/>
            <person name="Harris C."/>
            <person name="Jackson D.J."/>
            <person name="Leys S.P."/>
            <person name="Shu S."/>
            <person name="Woodcroft B.J."/>
            <person name="Vervoort M."/>
            <person name="Kosik K.S."/>
            <person name="Manning G."/>
            <person name="Degnan B.M."/>
            <person name="Rokhsar D.S."/>
        </authorList>
    </citation>
    <scope>NUCLEOTIDE SEQUENCE [LARGE SCALE GENOMIC DNA]</scope>
</reference>
<evidence type="ECO:0000256" key="2">
    <source>
        <dbReference type="ARBA" id="ARBA00022737"/>
    </source>
</evidence>
<organism evidence="3 4">
    <name type="scientific">Amphimedon queenslandica</name>
    <name type="common">Sponge</name>
    <dbReference type="NCBI Taxonomy" id="400682"/>
    <lineage>
        <taxon>Eukaryota</taxon>
        <taxon>Metazoa</taxon>
        <taxon>Porifera</taxon>
        <taxon>Demospongiae</taxon>
        <taxon>Heteroscleromorpha</taxon>
        <taxon>Haplosclerida</taxon>
        <taxon>Niphatidae</taxon>
        <taxon>Amphimedon</taxon>
    </lineage>
</organism>
<dbReference type="Proteomes" id="UP000007879">
    <property type="component" value="Unassembled WGS sequence"/>
</dbReference>
<protein>
    <submittedName>
        <fullName evidence="3">Uncharacterized protein</fullName>
    </submittedName>
</protein>
<dbReference type="PANTHER" id="PTHR48051">
    <property type="match status" value="1"/>
</dbReference>
<reference evidence="3" key="2">
    <citation type="submission" date="2024-06" db="UniProtKB">
        <authorList>
            <consortium name="EnsemblMetazoa"/>
        </authorList>
    </citation>
    <scope>IDENTIFICATION</scope>
</reference>
<dbReference type="Gene3D" id="3.80.10.10">
    <property type="entry name" value="Ribonuclease Inhibitor"/>
    <property type="match status" value="1"/>
</dbReference>
<evidence type="ECO:0000256" key="1">
    <source>
        <dbReference type="ARBA" id="ARBA00022614"/>
    </source>
</evidence>
<dbReference type="InterPro" id="IPR050216">
    <property type="entry name" value="LRR_domain-containing"/>
</dbReference>
<dbReference type="InterPro" id="IPR001611">
    <property type="entry name" value="Leu-rich_rpt"/>
</dbReference>
<dbReference type="AlphaFoldDB" id="A0AAN0ILA5"/>
<dbReference type="InterPro" id="IPR003591">
    <property type="entry name" value="Leu-rich_rpt_typical-subtyp"/>
</dbReference>
<proteinExistence type="predicted"/>
<keyword evidence="2" id="KW-0677">Repeat</keyword>
<accession>A0AAN0ILA5</accession>
<dbReference type="SUPFAM" id="SSF52058">
    <property type="entry name" value="L domain-like"/>
    <property type="match status" value="1"/>
</dbReference>
<dbReference type="InterPro" id="IPR032675">
    <property type="entry name" value="LRR_dom_sf"/>
</dbReference>
<sequence>MAEKSPFEVKLKGDTIFIEDTKTNESEEYLINALHKACEGSRPLKLVHSGGWNEIVPVPNKFLMAIVSLDFIVELNLSNLSLPGSSLMFGDMSSLKNLVLSKTGLRHLHPSIGRLRSLESLSLSHNHLYDLPITIRLLNKLQHLDISRNLFRSLPGGLYHMHNLKKLEGLQENLLEQNPEWKDENHFITYTSPLKKQLVTLDIVQKLSDISIQSAVGLNVWRIPLPEQHRSDIIEKSITLDLCEHCLTPVKRIMEDQETNGFQLKVCLIEFCEMRNVPFKFLTCSATCRDMVIERFSRLQSELKIKGSNQKLPEILLKDQHYRAQPFKLDNSSC</sequence>
<dbReference type="EnsemblMetazoa" id="XM_011405510.2">
    <property type="protein sequence ID" value="XP_011403812.1"/>
    <property type="gene ID" value="LOC105312672"/>
</dbReference>
<name>A0AAN0ILA5_AMPQE</name>
<evidence type="ECO:0000313" key="3">
    <source>
        <dbReference type="EnsemblMetazoa" id="XP_011403812.1"/>
    </source>
</evidence>
<dbReference type="GeneID" id="105312672"/>
<keyword evidence="1" id="KW-0433">Leucine-rich repeat</keyword>
<dbReference type="KEGG" id="aqu:105312672"/>
<dbReference type="PANTHER" id="PTHR48051:SF1">
    <property type="entry name" value="RAS SUPPRESSOR PROTEIN 1"/>
    <property type="match status" value="1"/>
</dbReference>